<dbReference type="EMBL" id="FNIT01000001">
    <property type="protein sequence ID" value="SDN64634.1"/>
    <property type="molecule type" value="Genomic_DNA"/>
</dbReference>
<sequence>MADELHALLTDMPDHLFAVVDGAFFDDIATEVAAIGLEAQPLYESEEGRRVGPHLIAFRERAALASLLTHIGSRPAAVFWSWTGQASTLRRHLRSNAMIDIPDNEGGRESVLLRYADANVVASLLDILDAAQRAQFMGEASAISMRTSDPVRTRFFPVAPQNGELRRGGFLRLSPEQLAATSAAHLERSRHRVAATLRRGAPDQVDAYSEDKLLEIVTASEEQGRRIGIRSERSHARWAYLNILTQGRVLEQPGVLDYMQDGKASPDRKVDLMLRSVIVAARRGAERPV</sequence>
<keyword evidence="3" id="KW-1185">Reference proteome</keyword>
<accession>A0A1H0D388</accession>
<name>A0A1H0D388_9HYPH</name>
<evidence type="ECO:0000313" key="3">
    <source>
        <dbReference type="Proteomes" id="UP000198793"/>
    </source>
</evidence>
<dbReference type="STRING" id="1166073.SAMN05192530_101579"/>
<organism evidence="2 3">
    <name type="scientific">Aureimonas jatrophae</name>
    <dbReference type="NCBI Taxonomy" id="1166073"/>
    <lineage>
        <taxon>Bacteria</taxon>
        <taxon>Pseudomonadati</taxon>
        <taxon>Pseudomonadota</taxon>
        <taxon>Alphaproteobacteria</taxon>
        <taxon>Hyphomicrobiales</taxon>
        <taxon>Aurantimonadaceae</taxon>
        <taxon>Aureimonas</taxon>
    </lineage>
</organism>
<proteinExistence type="predicted"/>
<protein>
    <recommendedName>
        <fullName evidence="1">DUF4123 domain-containing protein</fullName>
    </recommendedName>
</protein>
<dbReference type="InterPro" id="IPR025391">
    <property type="entry name" value="DUF4123"/>
</dbReference>
<dbReference type="AlphaFoldDB" id="A0A1H0D388"/>
<evidence type="ECO:0000259" key="1">
    <source>
        <dbReference type="Pfam" id="PF13503"/>
    </source>
</evidence>
<dbReference type="Proteomes" id="UP000198793">
    <property type="component" value="Unassembled WGS sequence"/>
</dbReference>
<reference evidence="2 3" key="1">
    <citation type="submission" date="2016-10" db="EMBL/GenBank/DDBJ databases">
        <authorList>
            <person name="de Groot N.N."/>
        </authorList>
    </citation>
    <scope>NUCLEOTIDE SEQUENCE [LARGE SCALE GENOMIC DNA]</scope>
    <source>
        <strain evidence="3">L7-484,KACC 16230,DSM 25025</strain>
    </source>
</reference>
<dbReference type="Pfam" id="PF13503">
    <property type="entry name" value="DUF4123"/>
    <property type="match status" value="1"/>
</dbReference>
<gene>
    <name evidence="2" type="ORF">SAMN05192530_101579</name>
</gene>
<feature type="domain" description="DUF4123" evidence="1">
    <location>
        <begin position="16"/>
        <end position="135"/>
    </location>
</feature>
<dbReference type="RefSeq" id="WP_170842441.1">
    <property type="nucleotide sequence ID" value="NZ_FNIT01000001.1"/>
</dbReference>
<evidence type="ECO:0000313" key="2">
    <source>
        <dbReference type="EMBL" id="SDN64634.1"/>
    </source>
</evidence>